<sequence length="440" mass="46893">MRTTLRYRDRPQAPRPCPQAPGRTPCGAAVRPRRQGRGCRNTAGAAVRAGAGHGGECESRPSRTRSTSQEGTSDNVMEIEHLPTQTLPLDALRTVGSPRLSGRNDEHARMLSASRDPLPPIVVHRATMRVIDGAHRVHAARLRGDTHVRARMFDGDEKDAFVLAVRANIAHGLPLTLADRTSAAARIVASHPHWSDRAIAAETGLSEHTVAAVRKRSTARPSQLHTAPEARSQTPEAGTPPPDARLGRDGRLRPTDGARRRALAGRLFAERPDATLREVARLAGISPATARDVRIRMRRGEDPVPPRRRAVRSAGGSGPVPAGPPASYEGAPDKGGPDKDASYGGAPGRGAPGKDAPDPAGGSGAIVEQLRKDPSIRLSGSGRSLLSWLGTHVVRPADCAEVVARVPPHRTGQVAQLARECARNWHRIAHRLEECAAAAE</sequence>
<organism evidence="3 4">
    <name type="scientific">Streptomyces roseolilacinus</name>
    <dbReference type="NCBI Taxonomy" id="66904"/>
    <lineage>
        <taxon>Bacteria</taxon>
        <taxon>Bacillati</taxon>
        <taxon>Actinomycetota</taxon>
        <taxon>Actinomycetes</taxon>
        <taxon>Kitasatosporales</taxon>
        <taxon>Streptomycetaceae</taxon>
        <taxon>Streptomyces</taxon>
    </lineage>
</organism>
<dbReference type="AlphaFoldDB" id="A0A918AZS0"/>
<dbReference type="EMBL" id="BMSV01000005">
    <property type="protein sequence ID" value="GGQ07036.1"/>
    <property type="molecule type" value="Genomic_DNA"/>
</dbReference>
<keyword evidence="4" id="KW-1185">Reference proteome</keyword>
<feature type="compositionally biased region" description="Polar residues" evidence="1">
    <location>
        <begin position="64"/>
        <end position="74"/>
    </location>
</feature>
<protein>
    <recommendedName>
        <fullName evidence="2">ParB-like N-terminal domain-containing protein</fullName>
    </recommendedName>
</protein>
<evidence type="ECO:0000313" key="4">
    <source>
        <dbReference type="Proteomes" id="UP000654123"/>
    </source>
</evidence>
<feature type="compositionally biased region" description="Basic and acidic residues" evidence="1">
    <location>
        <begin position="245"/>
        <end position="257"/>
    </location>
</feature>
<feature type="compositionally biased region" description="Basic and acidic residues" evidence="1">
    <location>
        <begin position="293"/>
        <end position="305"/>
    </location>
</feature>
<evidence type="ECO:0000256" key="1">
    <source>
        <dbReference type="SAM" id="MobiDB-lite"/>
    </source>
</evidence>
<dbReference type="SUPFAM" id="SSF110849">
    <property type="entry name" value="ParB/Sulfiredoxin"/>
    <property type="match status" value="1"/>
</dbReference>
<feature type="compositionally biased region" description="Polar residues" evidence="1">
    <location>
        <begin position="219"/>
        <end position="236"/>
    </location>
</feature>
<dbReference type="Proteomes" id="UP000654123">
    <property type="component" value="Unassembled WGS sequence"/>
</dbReference>
<name>A0A918AZS0_9ACTN</name>
<dbReference type="InterPro" id="IPR036086">
    <property type="entry name" value="ParB/Sulfiredoxin_sf"/>
</dbReference>
<feature type="compositionally biased region" description="Basic and acidic residues" evidence="1">
    <location>
        <begin position="331"/>
        <end position="341"/>
    </location>
</feature>
<dbReference type="SMART" id="SM00470">
    <property type="entry name" value="ParB"/>
    <property type="match status" value="1"/>
</dbReference>
<evidence type="ECO:0000313" key="3">
    <source>
        <dbReference type="EMBL" id="GGQ07036.1"/>
    </source>
</evidence>
<dbReference type="InterPro" id="IPR003115">
    <property type="entry name" value="ParB_N"/>
</dbReference>
<feature type="region of interest" description="Disordered" evidence="1">
    <location>
        <begin position="213"/>
        <end position="257"/>
    </location>
</feature>
<comment type="caution">
    <text evidence="3">The sequence shown here is derived from an EMBL/GenBank/DDBJ whole genome shotgun (WGS) entry which is preliminary data.</text>
</comment>
<reference evidence="3" key="1">
    <citation type="journal article" date="2014" name="Int. J. Syst. Evol. Microbiol.">
        <title>Complete genome sequence of Corynebacterium casei LMG S-19264T (=DSM 44701T), isolated from a smear-ripened cheese.</title>
        <authorList>
            <consortium name="US DOE Joint Genome Institute (JGI-PGF)"/>
            <person name="Walter F."/>
            <person name="Albersmeier A."/>
            <person name="Kalinowski J."/>
            <person name="Ruckert C."/>
        </authorList>
    </citation>
    <scope>NUCLEOTIDE SEQUENCE</scope>
    <source>
        <strain evidence="3">JCM 4335</strain>
    </source>
</reference>
<reference evidence="3" key="2">
    <citation type="submission" date="2020-09" db="EMBL/GenBank/DDBJ databases">
        <authorList>
            <person name="Sun Q."/>
            <person name="Ohkuma M."/>
        </authorList>
    </citation>
    <scope>NUCLEOTIDE SEQUENCE</scope>
    <source>
        <strain evidence="3">JCM 4335</strain>
    </source>
</reference>
<feature type="domain" description="ParB-like N-terminal" evidence="2">
    <location>
        <begin position="85"/>
        <end position="169"/>
    </location>
</feature>
<evidence type="ECO:0000259" key="2">
    <source>
        <dbReference type="SMART" id="SM00470"/>
    </source>
</evidence>
<gene>
    <name evidence="3" type="ORF">GCM10010249_26590</name>
</gene>
<feature type="region of interest" description="Disordered" evidence="1">
    <location>
        <begin position="293"/>
        <end position="365"/>
    </location>
</feature>
<proteinExistence type="predicted"/>
<accession>A0A918AZS0</accession>
<feature type="region of interest" description="Disordered" evidence="1">
    <location>
        <begin position="1"/>
        <end position="74"/>
    </location>
</feature>
<feature type="compositionally biased region" description="Basic and acidic residues" evidence="1">
    <location>
        <begin position="1"/>
        <end position="12"/>
    </location>
</feature>